<organism evidence="2 3">
    <name type="scientific">Nocardia puris</name>
    <dbReference type="NCBI Taxonomy" id="208602"/>
    <lineage>
        <taxon>Bacteria</taxon>
        <taxon>Bacillati</taxon>
        <taxon>Actinomycetota</taxon>
        <taxon>Actinomycetes</taxon>
        <taxon>Mycobacteriales</taxon>
        <taxon>Nocardiaceae</taxon>
        <taxon>Nocardia</taxon>
    </lineage>
</organism>
<keyword evidence="3" id="KW-1185">Reference proteome</keyword>
<dbReference type="STRING" id="1210090.GCA_001613185_04255"/>
<dbReference type="NCBIfam" id="NF047509">
    <property type="entry name" value="Rv3131_FMN_oxido"/>
    <property type="match status" value="1"/>
</dbReference>
<dbReference type="InterPro" id="IPR050627">
    <property type="entry name" value="Nitroreductase/BluB"/>
</dbReference>
<gene>
    <name evidence="2" type="ORF">DFR74_10133</name>
</gene>
<name>A0A366E110_9NOCA</name>
<dbReference type="AlphaFoldDB" id="A0A366E110"/>
<dbReference type="GO" id="GO:0016491">
    <property type="term" value="F:oxidoreductase activity"/>
    <property type="evidence" value="ECO:0007669"/>
    <property type="project" value="InterPro"/>
</dbReference>
<dbReference type="RefSeq" id="WP_067510961.1">
    <property type="nucleotide sequence ID" value="NZ_CP107943.1"/>
</dbReference>
<dbReference type="Gene3D" id="3.40.109.10">
    <property type="entry name" value="NADH Oxidase"/>
    <property type="match status" value="1"/>
</dbReference>
<comment type="caution">
    <text evidence="2">The sequence shown here is derived from an EMBL/GenBank/DDBJ whole genome shotgun (WGS) entry which is preliminary data.</text>
</comment>
<proteinExistence type="predicted"/>
<protein>
    <recommendedName>
        <fullName evidence="4">Nitroreductase family protein</fullName>
    </recommendedName>
</protein>
<dbReference type="OrthoDB" id="8156917at2"/>
<dbReference type="SUPFAM" id="SSF55469">
    <property type="entry name" value="FMN-dependent nitroreductase-like"/>
    <property type="match status" value="2"/>
</dbReference>
<dbReference type="PANTHER" id="PTHR23026">
    <property type="entry name" value="NADPH NITROREDUCTASE"/>
    <property type="match status" value="1"/>
</dbReference>
<evidence type="ECO:0000256" key="1">
    <source>
        <dbReference type="SAM" id="MobiDB-lite"/>
    </source>
</evidence>
<dbReference type="InterPro" id="IPR000415">
    <property type="entry name" value="Nitroreductase-like"/>
</dbReference>
<evidence type="ECO:0000313" key="2">
    <source>
        <dbReference type="EMBL" id="RBO96022.1"/>
    </source>
</evidence>
<evidence type="ECO:0000313" key="3">
    <source>
        <dbReference type="Proteomes" id="UP000252586"/>
    </source>
</evidence>
<reference evidence="2 3" key="1">
    <citation type="submission" date="2018-06" db="EMBL/GenBank/DDBJ databases">
        <title>Genomic Encyclopedia of Type Strains, Phase IV (KMG-IV): sequencing the most valuable type-strain genomes for metagenomic binning, comparative biology and taxonomic classification.</title>
        <authorList>
            <person name="Goeker M."/>
        </authorList>
    </citation>
    <scope>NUCLEOTIDE SEQUENCE [LARGE SCALE GENOMIC DNA]</scope>
    <source>
        <strain evidence="2 3">DSM 44599</strain>
    </source>
</reference>
<dbReference type="EMBL" id="QNRE01000001">
    <property type="protein sequence ID" value="RBO96022.1"/>
    <property type="molecule type" value="Genomic_DNA"/>
</dbReference>
<dbReference type="Proteomes" id="UP000252586">
    <property type="component" value="Unassembled WGS sequence"/>
</dbReference>
<dbReference type="PANTHER" id="PTHR23026:SF123">
    <property type="entry name" value="NAD(P)H NITROREDUCTASE RV3131-RELATED"/>
    <property type="match status" value="1"/>
</dbReference>
<feature type="region of interest" description="Disordered" evidence="1">
    <location>
        <begin position="299"/>
        <end position="321"/>
    </location>
</feature>
<accession>A0A366E110</accession>
<sequence>MNRSVPDDATVRAVVARANRAPSLHNSQPWRWRWNGVRLALAVDTGRLLPGTDAFNRQGVLGCGVALHHAVTAMTAMGWRPVVSRFPEPADRAHLASLEFRGRTEVFDGDVELADAIEARCSDRAPYAHPEQWPRLLPVLLELCARHDTRLLPIADAECAALAEVAWTASALRRRDPVYQHEMTWWLGGGEPGSGVPAAALPHREDGARVPLNREFLPGTSDSGPERRDGARIVALGTRDESAESLLAGGEALSALLLECTVHGLSTCVMSHLTELPAARAKVVEVIGDPHPQVFVRIGRSTAPRPPRTPRRDVDDVLTTE</sequence>
<evidence type="ECO:0008006" key="4">
    <source>
        <dbReference type="Google" id="ProtNLM"/>
    </source>
</evidence>